<dbReference type="SUPFAM" id="SSF53448">
    <property type="entry name" value="Nucleotide-diphospho-sugar transferases"/>
    <property type="match status" value="1"/>
</dbReference>
<dbReference type="InterPro" id="IPR046342">
    <property type="entry name" value="CBS_dom_sf"/>
</dbReference>
<dbReference type="SUPFAM" id="SSF54631">
    <property type="entry name" value="CBS-domain pair"/>
    <property type="match status" value="1"/>
</dbReference>
<evidence type="ECO:0000313" key="3">
    <source>
        <dbReference type="EMBL" id="QQR38400.1"/>
    </source>
</evidence>
<dbReference type="InterPro" id="IPR005835">
    <property type="entry name" value="NTP_transferase_dom"/>
</dbReference>
<feature type="domain" description="CBS" evidence="2">
    <location>
        <begin position="1"/>
        <end position="62"/>
    </location>
</feature>
<feature type="domain" description="CBS" evidence="2">
    <location>
        <begin position="68"/>
        <end position="124"/>
    </location>
</feature>
<dbReference type="CDD" id="cd06426">
    <property type="entry name" value="NTP_transferase_like_2"/>
    <property type="match status" value="1"/>
</dbReference>
<dbReference type="Pfam" id="PF00483">
    <property type="entry name" value="NTP_transferase"/>
    <property type="match status" value="1"/>
</dbReference>
<proteinExistence type="predicted"/>
<dbReference type="EMBL" id="CP068046">
    <property type="protein sequence ID" value="QQR38400.1"/>
    <property type="molecule type" value="Genomic_DNA"/>
</dbReference>
<dbReference type="PANTHER" id="PTHR22572">
    <property type="entry name" value="SUGAR-1-PHOSPHATE GUANYL TRANSFERASE"/>
    <property type="match status" value="1"/>
</dbReference>
<dbReference type="PROSITE" id="PS51371">
    <property type="entry name" value="CBS"/>
    <property type="match status" value="2"/>
</dbReference>
<keyword evidence="1" id="KW-0129">CBS domain</keyword>
<gene>
    <name evidence="3" type="ORF">JI748_11485</name>
</gene>
<dbReference type="InterPro" id="IPR000644">
    <property type="entry name" value="CBS_dom"/>
</dbReference>
<dbReference type="RefSeq" id="WP_201630710.1">
    <property type="nucleotide sequence ID" value="NZ_CP068046.1"/>
</dbReference>
<evidence type="ECO:0000259" key="2">
    <source>
        <dbReference type="PROSITE" id="PS51371"/>
    </source>
</evidence>
<reference evidence="3 4" key="1">
    <citation type="submission" date="2021-01" db="EMBL/GenBank/DDBJ databases">
        <title>Genome seq and assembly of Devosia sp. LEGU1.</title>
        <authorList>
            <person name="Chhetri G."/>
        </authorList>
    </citation>
    <scope>NUCLEOTIDE SEQUENCE [LARGE SCALE GENOMIC DNA]</scope>
    <source>
        <strain evidence="3 4">LEGU1</strain>
    </source>
</reference>
<dbReference type="InterPro" id="IPR029044">
    <property type="entry name" value="Nucleotide-diphossugar_trans"/>
</dbReference>
<sequence>MDSNTLKSITLIETHKLADAVACIEASGGQIALVVDEGFRLVGTITDGDIRRAILRGATLDSTAGDVMHRHPRSVPRGTPLAEIAAILKREMIFQMPVVDAEGVVVGLHLADEIELADPAAHRVVIMAGGLGTRLRPITETVPKPMIEVGGRPILERILERFREQGFRKISLCVNHLAEIIEKHFGDGAAFGVEIDYVRETKRMGTAGALSLLSERSEKPLIVMNGDILTSINFGQMLAFHYESAALATMGLNRYQYQVPYGVVDVRNHHITGFSEKPVFDFFVNAGIYVISPEMLDLIPPDRFFDMPSLFDQVHPDRRVAFPLHEYWLDVGKPDDLNRAIDEFGKGETGVPT</sequence>
<dbReference type="InterPro" id="IPR050486">
    <property type="entry name" value="Mannose-1P_guanyltransferase"/>
</dbReference>
<accession>A0ABX7C2E6</accession>
<dbReference type="Proteomes" id="UP000595857">
    <property type="component" value="Chromosome"/>
</dbReference>
<evidence type="ECO:0000313" key="4">
    <source>
        <dbReference type="Proteomes" id="UP000595857"/>
    </source>
</evidence>
<dbReference type="Pfam" id="PF00571">
    <property type="entry name" value="CBS"/>
    <property type="match status" value="2"/>
</dbReference>
<dbReference type="Gene3D" id="3.10.580.10">
    <property type="entry name" value="CBS-domain"/>
    <property type="match status" value="1"/>
</dbReference>
<evidence type="ECO:0000256" key="1">
    <source>
        <dbReference type="PROSITE-ProRule" id="PRU00703"/>
    </source>
</evidence>
<protein>
    <submittedName>
        <fullName evidence="3">Nucleotidyltransferase family protein</fullName>
    </submittedName>
</protein>
<organism evidence="3 4">
    <name type="scientific">Devosia rhizoryzae</name>
    <dbReference type="NCBI Taxonomy" id="2774137"/>
    <lineage>
        <taxon>Bacteria</taxon>
        <taxon>Pseudomonadati</taxon>
        <taxon>Pseudomonadota</taxon>
        <taxon>Alphaproteobacteria</taxon>
        <taxon>Hyphomicrobiales</taxon>
        <taxon>Devosiaceae</taxon>
        <taxon>Devosia</taxon>
    </lineage>
</organism>
<keyword evidence="4" id="KW-1185">Reference proteome</keyword>
<name>A0ABX7C2E6_9HYPH</name>
<dbReference type="Gene3D" id="3.90.550.10">
    <property type="entry name" value="Spore Coat Polysaccharide Biosynthesis Protein SpsA, Chain A"/>
    <property type="match status" value="1"/>
</dbReference>